<dbReference type="SMART" id="SM00388">
    <property type="entry name" value="HisKA"/>
    <property type="match status" value="1"/>
</dbReference>
<evidence type="ECO:0000259" key="9">
    <source>
        <dbReference type="PROSITE" id="PS50110"/>
    </source>
</evidence>
<dbReference type="Pfam" id="PF08448">
    <property type="entry name" value="PAS_4"/>
    <property type="match status" value="1"/>
</dbReference>
<keyword evidence="13" id="KW-1185">Reference proteome</keyword>
<dbReference type="PROSITE" id="PS50109">
    <property type="entry name" value="HIS_KIN"/>
    <property type="match status" value="1"/>
</dbReference>
<dbReference type="AlphaFoldDB" id="A0A9X1L9B5"/>
<evidence type="ECO:0000313" key="12">
    <source>
        <dbReference type="EMBL" id="MCB4823494.1"/>
    </source>
</evidence>
<gene>
    <name evidence="12" type="ORF">LHA35_17325</name>
</gene>
<dbReference type="SMART" id="SM00448">
    <property type="entry name" value="REC"/>
    <property type="match status" value="1"/>
</dbReference>
<dbReference type="InterPro" id="IPR003594">
    <property type="entry name" value="HATPase_dom"/>
</dbReference>
<dbReference type="Proteomes" id="UP001139311">
    <property type="component" value="Unassembled WGS sequence"/>
</dbReference>
<evidence type="ECO:0000259" key="10">
    <source>
        <dbReference type="PROSITE" id="PS50112"/>
    </source>
</evidence>
<dbReference type="Pfam" id="PF02518">
    <property type="entry name" value="HATPase_c"/>
    <property type="match status" value="1"/>
</dbReference>
<feature type="domain" description="PAC" evidence="11">
    <location>
        <begin position="296"/>
        <end position="347"/>
    </location>
</feature>
<dbReference type="Pfam" id="PF13185">
    <property type="entry name" value="GAF_2"/>
    <property type="match status" value="1"/>
</dbReference>
<keyword evidence="5" id="KW-0418">Kinase</keyword>
<feature type="domain" description="PAC" evidence="11">
    <location>
        <begin position="421"/>
        <end position="473"/>
    </location>
</feature>
<evidence type="ECO:0000256" key="5">
    <source>
        <dbReference type="ARBA" id="ARBA00022777"/>
    </source>
</evidence>
<dbReference type="CDD" id="cd00130">
    <property type="entry name" value="PAS"/>
    <property type="match status" value="2"/>
</dbReference>
<dbReference type="InterPro" id="IPR003661">
    <property type="entry name" value="HisK_dim/P_dom"/>
</dbReference>
<name>A0A9X1L9B5_9PROT</name>
<feature type="modified residue" description="4-aspartylphosphate" evidence="6">
    <location>
        <position position="801"/>
    </location>
</feature>
<dbReference type="GO" id="GO:0000155">
    <property type="term" value="F:phosphorelay sensor kinase activity"/>
    <property type="evidence" value="ECO:0007669"/>
    <property type="project" value="InterPro"/>
</dbReference>
<dbReference type="PROSITE" id="PS50112">
    <property type="entry name" value="PAS"/>
    <property type="match status" value="2"/>
</dbReference>
<keyword evidence="4" id="KW-0808">Transferase</keyword>
<dbReference type="Gene3D" id="3.30.450.20">
    <property type="entry name" value="PAS domain"/>
    <property type="match status" value="2"/>
</dbReference>
<dbReference type="SUPFAM" id="SSF55785">
    <property type="entry name" value="PYP-like sensor domain (PAS domain)"/>
    <property type="match status" value="2"/>
</dbReference>
<dbReference type="NCBIfam" id="TIGR00229">
    <property type="entry name" value="sensory_box"/>
    <property type="match status" value="2"/>
</dbReference>
<proteinExistence type="predicted"/>
<dbReference type="SMART" id="SM00065">
    <property type="entry name" value="GAF"/>
    <property type="match status" value="1"/>
</dbReference>
<evidence type="ECO:0000259" key="11">
    <source>
        <dbReference type="PROSITE" id="PS50113"/>
    </source>
</evidence>
<evidence type="ECO:0000313" key="13">
    <source>
        <dbReference type="Proteomes" id="UP001139311"/>
    </source>
</evidence>
<dbReference type="PANTHER" id="PTHR43065:SF42">
    <property type="entry name" value="TWO-COMPONENT SENSOR PPRA"/>
    <property type="match status" value="1"/>
</dbReference>
<dbReference type="SUPFAM" id="SSF47384">
    <property type="entry name" value="Homodimeric domain of signal transducing histidine kinase"/>
    <property type="match status" value="1"/>
</dbReference>
<dbReference type="SUPFAM" id="SSF52172">
    <property type="entry name" value="CheY-like"/>
    <property type="match status" value="1"/>
</dbReference>
<dbReference type="Pfam" id="PF00512">
    <property type="entry name" value="HisKA"/>
    <property type="match status" value="1"/>
</dbReference>
<dbReference type="InterPro" id="IPR003018">
    <property type="entry name" value="GAF"/>
</dbReference>
<dbReference type="RefSeq" id="WP_226610293.1">
    <property type="nucleotide sequence ID" value="NZ_JAJAQI010000027.1"/>
</dbReference>
<dbReference type="SUPFAM" id="SSF55781">
    <property type="entry name" value="GAF domain-like"/>
    <property type="match status" value="1"/>
</dbReference>
<dbReference type="CDD" id="cd00082">
    <property type="entry name" value="HisKA"/>
    <property type="match status" value="1"/>
</dbReference>
<dbReference type="PROSITE" id="PS50113">
    <property type="entry name" value="PAC"/>
    <property type="match status" value="2"/>
</dbReference>
<dbReference type="Pfam" id="PF13426">
    <property type="entry name" value="PAS_9"/>
    <property type="match status" value="1"/>
</dbReference>
<dbReference type="PANTHER" id="PTHR43065">
    <property type="entry name" value="SENSOR HISTIDINE KINASE"/>
    <property type="match status" value="1"/>
</dbReference>
<reference evidence="12" key="1">
    <citation type="submission" date="2021-10" db="EMBL/GenBank/DDBJ databases">
        <title>Roseicella aerolatum sp. nov., isolated from aerosols of e-waste dismantling site.</title>
        <authorList>
            <person name="Qin T."/>
        </authorList>
    </citation>
    <scope>NUCLEOTIDE SEQUENCE</scope>
    <source>
        <strain evidence="12">GB24</strain>
    </source>
</reference>
<dbReference type="SMART" id="SM00387">
    <property type="entry name" value="HATPase_c"/>
    <property type="match status" value="1"/>
</dbReference>
<organism evidence="12 13">
    <name type="scientific">Roseicella aerolata</name>
    <dbReference type="NCBI Taxonomy" id="2883479"/>
    <lineage>
        <taxon>Bacteria</taxon>
        <taxon>Pseudomonadati</taxon>
        <taxon>Pseudomonadota</taxon>
        <taxon>Alphaproteobacteria</taxon>
        <taxon>Acetobacterales</taxon>
        <taxon>Roseomonadaceae</taxon>
        <taxon>Roseicella</taxon>
    </lineage>
</organism>
<dbReference type="Gene3D" id="3.30.565.10">
    <property type="entry name" value="Histidine kinase-like ATPase, C-terminal domain"/>
    <property type="match status" value="1"/>
</dbReference>
<comment type="caution">
    <text evidence="12">The sequence shown here is derived from an EMBL/GenBank/DDBJ whole genome shotgun (WGS) entry which is preliminary data.</text>
</comment>
<evidence type="ECO:0000256" key="6">
    <source>
        <dbReference type="PROSITE-ProRule" id="PRU00169"/>
    </source>
</evidence>
<dbReference type="InterPro" id="IPR036890">
    <property type="entry name" value="HATPase_C_sf"/>
</dbReference>
<keyword evidence="3 6" id="KW-0597">Phosphoprotein</keyword>
<dbReference type="InterPro" id="IPR036097">
    <property type="entry name" value="HisK_dim/P_sf"/>
</dbReference>
<keyword evidence="7" id="KW-0175">Coiled coil</keyword>
<accession>A0A9X1L9B5</accession>
<feature type="domain" description="PAS" evidence="10">
    <location>
        <begin position="222"/>
        <end position="294"/>
    </location>
</feature>
<evidence type="ECO:0000256" key="7">
    <source>
        <dbReference type="SAM" id="Coils"/>
    </source>
</evidence>
<evidence type="ECO:0000256" key="3">
    <source>
        <dbReference type="ARBA" id="ARBA00022553"/>
    </source>
</evidence>
<dbReference type="SUPFAM" id="SSF55874">
    <property type="entry name" value="ATPase domain of HSP90 chaperone/DNA topoisomerase II/histidine kinase"/>
    <property type="match status" value="1"/>
</dbReference>
<dbReference type="InterPro" id="IPR029016">
    <property type="entry name" value="GAF-like_dom_sf"/>
</dbReference>
<dbReference type="Pfam" id="PF00072">
    <property type="entry name" value="Response_reg"/>
    <property type="match status" value="1"/>
</dbReference>
<feature type="domain" description="PAS" evidence="10">
    <location>
        <begin position="348"/>
        <end position="418"/>
    </location>
</feature>
<dbReference type="Gene3D" id="3.30.450.40">
    <property type="match status" value="1"/>
</dbReference>
<feature type="domain" description="Response regulatory" evidence="9">
    <location>
        <begin position="751"/>
        <end position="861"/>
    </location>
</feature>
<dbReference type="InterPro" id="IPR001789">
    <property type="entry name" value="Sig_transdc_resp-reg_receiver"/>
</dbReference>
<dbReference type="InterPro" id="IPR035965">
    <property type="entry name" value="PAS-like_dom_sf"/>
</dbReference>
<dbReference type="EMBL" id="JAJAQI010000027">
    <property type="protein sequence ID" value="MCB4823494.1"/>
    <property type="molecule type" value="Genomic_DNA"/>
</dbReference>
<dbReference type="SMART" id="SM00091">
    <property type="entry name" value="PAS"/>
    <property type="match status" value="2"/>
</dbReference>
<evidence type="ECO:0000259" key="8">
    <source>
        <dbReference type="PROSITE" id="PS50109"/>
    </source>
</evidence>
<dbReference type="Gene3D" id="3.40.50.2300">
    <property type="match status" value="1"/>
</dbReference>
<feature type="coiled-coil region" evidence="7">
    <location>
        <begin position="461"/>
        <end position="488"/>
    </location>
</feature>
<dbReference type="InterPro" id="IPR001610">
    <property type="entry name" value="PAC"/>
</dbReference>
<dbReference type="PRINTS" id="PR00344">
    <property type="entry name" value="BCTRLSENSOR"/>
</dbReference>
<evidence type="ECO:0000256" key="2">
    <source>
        <dbReference type="ARBA" id="ARBA00012438"/>
    </source>
</evidence>
<dbReference type="InterPro" id="IPR005467">
    <property type="entry name" value="His_kinase_dom"/>
</dbReference>
<comment type="catalytic activity">
    <reaction evidence="1">
        <text>ATP + protein L-histidine = ADP + protein N-phospho-L-histidine.</text>
        <dbReference type="EC" id="2.7.13.3"/>
    </reaction>
</comment>
<dbReference type="InterPro" id="IPR004358">
    <property type="entry name" value="Sig_transdc_His_kin-like_C"/>
</dbReference>
<dbReference type="SMART" id="SM00086">
    <property type="entry name" value="PAC"/>
    <property type="match status" value="2"/>
</dbReference>
<dbReference type="Gene3D" id="1.10.287.130">
    <property type="match status" value="1"/>
</dbReference>
<dbReference type="InterPro" id="IPR013656">
    <property type="entry name" value="PAS_4"/>
</dbReference>
<dbReference type="PROSITE" id="PS50110">
    <property type="entry name" value="RESPONSE_REGULATORY"/>
    <property type="match status" value="1"/>
</dbReference>
<evidence type="ECO:0000256" key="1">
    <source>
        <dbReference type="ARBA" id="ARBA00000085"/>
    </source>
</evidence>
<sequence length="875" mass="93756">MNATARRARPAGDLEGVLITEELARRPGRPPDHAAQSQALAALAREMADSPGTVLQRLADLVIELGLAQSAGISILRGDDPAPGRHWDAVAGLWAGQIDRIRPSDAGPCGAKLPRDAVLLLARPPAGVPAADIVPRIQEILLLPFLVRGERVGTLWVVAHDPARAFDAEDVRLLSSFADFAAAACRVQAALAETKHGYAELERRVEARTRDLLRANERLGASEERFRRAMSIGTVGVLFFRLDGRIIDANEAFARMSGYSRDELAGSARSDALTPPECLGVAARARADLALRGETAPYEKELIRKDGSRWWGLFAPMRLTGAGEGAECVEVIIDITAWKRTEAALRESEARFRHMADSAPALIWMTDAEGQVVFANMHYDHMFGRPAAEMLGDGWSSVVLAEDLGSFNAAFQDAFRARRAFRAETRVRDRAGQLRWLRCEGVPRLDDAGRFLGYTGCNVDITEARLAAEELERRVATRTAELMAAEETLRQAQKMEAVGQLTGGIAHDFNNMLQGVTGGLDMARRRVAEGRGEDALRYLETAREAATRAAGLTRRLLAFARRQRLDPKPIEADGLVTGMADLIRRTMGPGIVVELQLSGGIGRVLCDANELESALLNLCINARDAMPEGGRLMIGTADVQLSAAEAAGQEGVAPGAYAMISVMDTGEGMPPEVLERVFEPFFTTKPLGQGTGLGLSQVYGFVRQSGGLVRLESAPGRGTTVRIFLPKRDAAEVEPDRMPPEPPAPAGAAATVLLVDDEAAVRGPAAERLRELGYRVLEAADGPAALRLLSGAARVDLLITDVGLTGGMNGRQLAEAARERLPGLPVLFITGYATTRLPAGMEVIAKPFALDLLACRVQSLLAARQPGAGPGAGPG</sequence>
<dbReference type="EC" id="2.7.13.3" evidence="2"/>
<evidence type="ECO:0000256" key="4">
    <source>
        <dbReference type="ARBA" id="ARBA00022679"/>
    </source>
</evidence>
<dbReference type="InterPro" id="IPR000014">
    <property type="entry name" value="PAS"/>
</dbReference>
<dbReference type="InterPro" id="IPR000700">
    <property type="entry name" value="PAS-assoc_C"/>
</dbReference>
<feature type="domain" description="Histidine kinase" evidence="8">
    <location>
        <begin position="504"/>
        <end position="729"/>
    </location>
</feature>
<protein>
    <recommendedName>
        <fullName evidence="2">histidine kinase</fullName>
        <ecNumber evidence="2">2.7.13.3</ecNumber>
    </recommendedName>
</protein>
<dbReference type="InterPro" id="IPR011006">
    <property type="entry name" value="CheY-like_superfamily"/>
</dbReference>